<name>A0A0K6I4N7_9HYPH</name>
<dbReference type="SUPFAM" id="SSF48008">
    <property type="entry name" value="GntR ligand-binding domain-like"/>
    <property type="match status" value="1"/>
</dbReference>
<dbReference type="SMART" id="SM00895">
    <property type="entry name" value="FCD"/>
    <property type="match status" value="1"/>
</dbReference>
<organism evidence="5 6">
    <name type="scientific">Pannonibacter indicus</name>
    <dbReference type="NCBI Taxonomy" id="466044"/>
    <lineage>
        <taxon>Bacteria</taxon>
        <taxon>Pseudomonadati</taxon>
        <taxon>Pseudomonadota</taxon>
        <taxon>Alphaproteobacteria</taxon>
        <taxon>Hyphomicrobiales</taxon>
        <taxon>Stappiaceae</taxon>
        <taxon>Pannonibacter</taxon>
    </lineage>
</organism>
<dbReference type="EMBL" id="CYHE01000008">
    <property type="protein sequence ID" value="CUA98028.1"/>
    <property type="molecule type" value="Genomic_DNA"/>
</dbReference>
<dbReference type="PROSITE" id="PS50949">
    <property type="entry name" value="HTH_GNTR"/>
    <property type="match status" value="1"/>
</dbReference>
<evidence type="ECO:0000313" key="5">
    <source>
        <dbReference type="EMBL" id="CUA98028.1"/>
    </source>
</evidence>
<dbReference type="InterPro" id="IPR011711">
    <property type="entry name" value="GntR_C"/>
</dbReference>
<proteinExistence type="predicted"/>
<reference evidence="6" key="1">
    <citation type="submission" date="2015-08" db="EMBL/GenBank/DDBJ databases">
        <authorList>
            <person name="Varghese N."/>
        </authorList>
    </citation>
    <scope>NUCLEOTIDE SEQUENCE [LARGE SCALE GENOMIC DNA]</scope>
    <source>
        <strain evidence="6">DSM 23407</strain>
    </source>
</reference>
<evidence type="ECO:0000256" key="2">
    <source>
        <dbReference type="ARBA" id="ARBA00023125"/>
    </source>
</evidence>
<dbReference type="Pfam" id="PF07729">
    <property type="entry name" value="FCD"/>
    <property type="match status" value="1"/>
</dbReference>
<dbReference type="OrthoDB" id="9788098at2"/>
<evidence type="ECO:0000256" key="3">
    <source>
        <dbReference type="ARBA" id="ARBA00023163"/>
    </source>
</evidence>
<dbReference type="CDD" id="cd07377">
    <property type="entry name" value="WHTH_GntR"/>
    <property type="match status" value="1"/>
</dbReference>
<dbReference type="SUPFAM" id="SSF46785">
    <property type="entry name" value="Winged helix' DNA-binding domain"/>
    <property type="match status" value="1"/>
</dbReference>
<evidence type="ECO:0000313" key="6">
    <source>
        <dbReference type="Proteomes" id="UP000183900"/>
    </source>
</evidence>
<dbReference type="PANTHER" id="PTHR43537">
    <property type="entry name" value="TRANSCRIPTIONAL REGULATOR, GNTR FAMILY"/>
    <property type="match status" value="1"/>
</dbReference>
<dbReference type="Gene3D" id="1.20.120.530">
    <property type="entry name" value="GntR ligand-binding domain-like"/>
    <property type="match status" value="1"/>
</dbReference>
<sequence length="243" mass="27185">MDGNMTGQILPLRPLAASEPGVPVGQLVHRDLRQRIIRGELAPGTLLSEAEMARSFGSSRQPVREAFIKLAEEGLVEVRPQRGTLVRKISIKRVMDIRFVREAIEANVVHLLASEPEPAIIADLRAQIAHQREAAADAQDVFMALDETFHHTMARVIGKTYAWDVVESVKAQMDRVRYLSFADFPVPRLIAQHEAIVDAIEARNPQAAEEAMRIHLREILKDLPNIAAARPELFDMEEVQVTP</sequence>
<keyword evidence="3" id="KW-0804">Transcription</keyword>
<dbReference type="PRINTS" id="PR00035">
    <property type="entry name" value="HTHGNTR"/>
</dbReference>
<evidence type="ECO:0000256" key="1">
    <source>
        <dbReference type="ARBA" id="ARBA00023015"/>
    </source>
</evidence>
<dbReference type="Pfam" id="PF00392">
    <property type="entry name" value="GntR"/>
    <property type="match status" value="1"/>
</dbReference>
<keyword evidence="1" id="KW-0805">Transcription regulation</keyword>
<dbReference type="Gene3D" id="1.10.10.10">
    <property type="entry name" value="Winged helix-like DNA-binding domain superfamily/Winged helix DNA-binding domain"/>
    <property type="match status" value="1"/>
</dbReference>
<dbReference type="GO" id="GO:0003677">
    <property type="term" value="F:DNA binding"/>
    <property type="evidence" value="ECO:0007669"/>
    <property type="project" value="UniProtKB-KW"/>
</dbReference>
<keyword evidence="6" id="KW-1185">Reference proteome</keyword>
<dbReference type="Proteomes" id="UP000183900">
    <property type="component" value="Unassembled WGS sequence"/>
</dbReference>
<feature type="domain" description="HTH gntR-type" evidence="4">
    <location>
        <begin position="22"/>
        <end position="89"/>
    </location>
</feature>
<gene>
    <name evidence="5" type="ORF">Ga0061067_108182</name>
</gene>
<dbReference type="PANTHER" id="PTHR43537:SF6">
    <property type="entry name" value="HTH-TYPE TRANSCRIPTIONAL REPRESSOR RSPR"/>
    <property type="match status" value="1"/>
</dbReference>
<dbReference type="InterPro" id="IPR000524">
    <property type="entry name" value="Tscrpt_reg_HTH_GntR"/>
</dbReference>
<dbReference type="InterPro" id="IPR036388">
    <property type="entry name" value="WH-like_DNA-bd_sf"/>
</dbReference>
<evidence type="ECO:0000259" key="4">
    <source>
        <dbReference type="PROSITE" id="PS50949"/>
    </source>
</evidence>
<dbReference type="AlphaFoldDB" id="A0A0K6I4N7"/>
<accession>A0A0K6I4N7</accession>
<protein>
    <submittedName>
        <fullName evidence="5">DNA-binding transcriptional regulator, GntR family</fullName>
    </submittedName>
</protein>
<keyword evidence="2 5" id="KW-0238">DNA-binding</keyword>
<dbReference type="InterPro" id="IPR008920">
    <property type="entry name" value="TF_FadR/GntR_C"/>
</dbReference>
<dbReference type="InterPro" id="IPR036390">
    <property type="entry name" value="WH_DNA-bd_sf"/>
</dbReference>
<dbReference type="GO" id="GO:0003700">
    <property type="term" value="F:DNA-binding transcription factor activity"/>
    <property type="evidence" value="ECO:0007669"/>
    <property type="project" value="InterPro"/>
</dbReference>
<dbReference type="SMART" id="SM00345">
    <property type="entry name" value="HTH_GNTR"/>
    <property type="match status" value="1"/>
</dbReference>